<keyword evidence="2" id="KW-0564">Palmitate</keyword>
<dbReference type="InterPro" id="IPR010131">
    <property type="entry name" value="MdtP/NodT-like"/>
</dbReference>
<dbReference type="RefSeq" id="WP_047216159.1">
    <property type="nucleotide sequence ID" value="NZ_CP011568.3"/>
</dbReference>
<dbReference type="PANTHER" id="PTHR30203:SF32">
    <property type="entry name" value="CATION EFFLUX SYSTEM PROTEIN CUSC"/>
    <property type="match status" value="1"/>
</dbReference>
<evidence type="ECO:0000256" key="3">
    <source>
        <dbReference type="SAM" id="MobiDB-lite"/>
    </source>
</evidence>
<dbReference type="Gene3D" id="2.20.200.10">
    <property type="entry name" value="Outer membrane efflux proteins (OEP)"/>
    <property type="match status" value="1"/>
</dbReference>
<dbReference type="GO" id="GO:0005886">
    <property type="term" value="C:plasma membrane"/>
    <property type="evidence" value="ECO:0007669"/>
    <property type="project" value="UniProtKB-SubCell"/>
</dbReference>
<reference evidence="5" key="1">
    <citation type="submission" date="2015-06" db="EMBL/GenBank/DDBJ databases">
        <authorList>
            <person name="Lim Y.L."/>
            <person name="Ee R."/>
            <person name="Yong D."/>
            <person name="How K.Y."/>
            <person name="Yin W.F."/>
            <person name="Chan K.G."/>
        </authorList>
    </citation>
    <scope>NUCLEOTIDE SEQUENCE [LARGE SCALE GENOMIC DNA]</scope>
    <source>
        <strain evidence="5">DSM 25325</strain>
    </source>
</reference>
<dbReference type="PANTHER" id="PTHR30203">
    <property type="entry name" value="OUTER MEMBRANE CATION EFFLUX PROTEIN"/>
    <property type="match status" value="1"/>
</dbReference>
<gene>
    <name evidence="4" type="ORF">ABW99_20440</name>
</gene>
<dbReference type="InterPro" id="IPR003423">
    <property type="entry name" value="OMP_efflux"/>
</dbReference>
<dbReference type="EMBL" id="CP011568">
    <property type="protein sequence ID" value="AKJ70226.1"/>
    <property type="molecule type" value="Genomic_DNA"/>
</dbReference>
<evidence type="ECO:0000313" key="4">
    <source>
        <dbReference type="EMBL" id="AKJ70226.1"/>
    </source>
</evidence>
<keyword evidence="2" id="KW-0472">Membrane</keyword>
<dbReference type="STRING" id="445709.ABW99_20440"/>
<evidence type="ECO:0000256" key="1">
    <source>
        <dbReference type="ARBA" id="ARBA00007613"/>
    </source>
</evidence>
<evidence type="ECO:0000256" key="2">
    <source>
        <dbReference type="RuleBase" id="RU362097"/>
    </source>
</evidence>
<dbReference type="AlphaFoldDB" id="A0A0G3EZM7"/>
<accession>A0A0G3EZM7</accession>
<dbReference type="KEGG" id="ptx:ABW99_20440"/>
<dbReference type="Proteomes" id="UP000036700">
    <property type="component" value="Chromosome"/>
</dbReference>
<dbReference type="OrthoDB" id="9770517at2"/>
<feature type="region of interest" description="Disordered" evidence="3">
    <location>
        <begin position="478"/>
        <end position="498"/>
    </location>
</feature>
<organism evidence="4 5">
    <name type="scientific">Pandoraea thiooxydans</name>
    <dbReference type="NCBI Taxonomy" id="445709"/>
    <lineage>
        <taxon>Bacteria</taxon>
        <taxon>Pseudomonadati</taxon>
        <taxon>Pseudomonadota</taxon>
        <taxon>Betaproteobacteria</taxon>
        <taxon>Burkholderiales</taxon>
        <taxon>Burkholderiaceae</taxon>
        <taxon>Pandoraea</taxon>
    </lineage>
</organism>
<evidence type="ECO:0000313" key="5">
    <source>
        <dbReference type="Proteomes" id="UP000036700"/>
    </source>
</evidence>
<keyword evidence="2" id="KW-1134">Transmembrane beta strand</keyword>
<protein>
    <submittedName>
        <fullName evidence="4">Multidrug transporter</fullName>
    </submittedName>
</protein>
<dbReference type="Pfam" id="PF02321">
    <property type="entry name" value="OEP"/>
    <property type="match status" value="2"/>
</dbReference>
<dbReference type="PATRIC" id="fig|445709.3.peg.4287"/>
<dbReference type="Gene3D" id="1.20.1600.10">
    <property type="entry name" value="Outer membrane efflux proteins (OEP)"/>
    <property type="match status" value="1"/>
</dbReference>
<comment type="subcellular location">
    <subcellularLocation>
        <location evidence="2">Cell membrane</location>
        <topology evidence="2">Lipid-anchor</topology>
    </subcellularLocation>
</comment>
<sequence length="498" mass="53061">MNRLSLPLALGVAALMAGCSLQPHYERPASGVASAFPTGAAYRSGAPADGAKQLPAIDIGWKNFFGDPRLRALVALALRNNRDLRVSALQVQEAAAQYRIVRAGLFPTVNATASDTRSHVPADLSSSGKQVSGAYSVGLGAASWELDFWGRIRSLKAQALAQYLASAQARKAAEISLVSQVADQYITVRAYDEQLEVTRETLRNAQASYQLARLQFNVGTGSELTLREAQGVVEQARASLASQVRLRAQAENALTLLVGEPLPADLPAPMPLDDQHILADIPAGLPSDLLVRRPDIMAAEQRLRAANANIGAARAAFFPKIALTAQFGTESATLGGLFKAGSAAWTFAPQITLPIFDAGTNLANLDLAHLQKNVAIAQYQKTIQTAFREVSDGLAARGTYDDQIAALQQYVVSQQRRLDLSNLLYKNGAASYLTVLTAQTDLYSAQQSLITARMQRLTNLVDLYQYLGGGWIAHTGDAPRPPDAPLQVGASGTGAASD</sequence>
<keyword evidence="2" id="KW-0812">Transmembrane</keyword>
<dbReference type="SUPFAM" id="SSF56954">
    <property type="entry name" value="Outer membrane efflux proteins (OEP)"/>
    <property type="match status" value="1"/>
</dbReference>
<dbReference type="NCBIfam" id="TIGR01845">
    <property type="entry name" value="outer_NodT"/>
    <property type="match status" value="1"/>
</dbReference>
<dbReference type="GO" id="GO:0015562">
    <property type="term" value="F:efflux transmembrane transporter activity"/>
    <property type="evidence" value="ECO:0007669"/>
    <property type="project" value="InterPro"/>
</dbReference>
<name>A0A0G3EZM7_9BURK</name>
<keyword evidence="2" id="KW-0449">Lipoprotein</keyword>
<keyword evidence="5" id="KW-1185">Reference proteome</keyword>
<dbReference type="PROSITE" id="PS51257">
    <property type="entry name" value="PROKAR_LIPOPROTEIN"/>
    <property type="match status" value="1"/>
</dbReference>
<proteinExistence type="inferred from homology"/>
<comment type="similarity">
    <text evidence="1 2">Belongs to the outer membrane factor (OMF) (TC 1.B.17) family.</text>
</comment>